<dbReference type="PANTHER" id="PTHR46888">
    <property type="entry name" value="ZINC KNUCKLE DOMAINCONTAINING PROTEIN-RELATED"/>
    <property type="match status" value="1"/>
</dbReference>
<reference evidence="4" key="1">
    <citation type="journal article" date="2017" name="Nat. Commun.">
        <title>The North American bullfrog draft genome provides insight into hormonal regulation of long noncoding RNA.</title>
        <authorList>
            <person name="Hammond S.A."/>
            <person name="Warren R.L."/>
            <person name="Vandervalk B.P."/>
            <person name="Kucuk E."/>
            <person name="Khan H."/>
            <person name="Gibb E.A."/>
            <person name="Pandoh P."/>
            <person name="Kirk H."/>
            <person name="Zhao Y."/>
            <person name="Jones M."/>
            <person name="Mungall A.J."/>
            <person name="Coope R."/>
            <person name="Pleasance S."/>
            <person name="Moore R.A."/>
            <person name="Holt R.A."/>
            <person name="Round J.M."/>
            <person name="Ohora S."/>
            <person name="Walle B.V."/>
            <person name="Veldhoen N."/>
            <person name="Helbing C.C."/>
            <person name="Birol I."/>
        </authorList>
    </citation>
    <scope>NUCLEOTIDE SEQUENCE [LARGE SCALE GENOMIC DNA]</scope>
</reference>
<dbReference type="PANTHER" id="PTHR46888:SF12">
    <property type="match status" value="1"/>
</dbReference>
<evidence type="ECO:0000259" key="2">
    <source>
        <dbReference type="PROSITE" id="PS50804"/>
    </source>
</evidence>
<evidence type="ECO:0000313" key="3">
    <source>
        <dbReference type="EMBL" id="PIO35435.1"/>
    </source>
</evidence>
<dbReference type="SUPFAM" id="SSF47353">
    <property type="entry name" value="Retrovirus capsid dimerization domain-like"/>
    <property type="match status" value="1"/>
</dbReference>
<dbReference type="InterPro" id="IPR003309">
    <property type="entry name" value="SCAN_dom"/>
</dbReference>
<dbReference type="AlphaFoldDB" id="A0A2G9S5S9"/>
<evidence type="ECO:0000256" key="1">
    <source>
        <dbReference type="SAM" id="MobiDB-lite"/>
    </source>
</evidence>
<accession>A0A2G9S5S9</accession>
<dbReference type="EMBL" id="KV925351">
    <property type="protein sequence ID" value="PIO35435.1"/>
    <property type="molecule type" value="Genomic_DNA"/>
</dbReference>
<feature type="region of interest" description="Disordered" evidence="1">
    <location>
        <begin position="242"/>
        <end position="273"/>
    </location>
</feature>
<keyword evidence="4" id="KW-1185">Reference proteome</keyword>
<organism evidence="3 4">
    <name type="scientific">Aquarana catesbeiana</name>
    <name type="common">American bullfrog</name>
    <name type="synonym">Rana catesbeiana</name>
    <dbReference type="NCBI Taxonomy" id="8400"/>
    <lineage>
        <taxon>Eukaryota</taxon>
        <taxon>Metazoa</taxon>
        <taxon>Chordata</taxon>
        <taxon>Craniata</taxon>
        <taxon>Vertebrata</taxon>
        <taxon>Euteleostomi</taxon>
        <taxon>Amphibia</taxon>
        <taxon>Batrachia</taxon>
        <taxon>Anura</taxon>
        <taxon>Neobatrachia</taxon>
        <taxon>Ranoidea</taxon>
        <taxon>Ranidae</taxon>
        <taxon>Aquarana</taxon>
    </lineage>
</organism>
<protein>
    <recommendedName>
        <fullName evidence="2">SCAN box domain-containing protein</fullName>
    </recommendedName>
</protein>
<dbReference type="Proteomes" id="UP000228934">
    <property type="component" value="Unassembled WGS sequence"/>
</dbReference>
<proteinExistence type="predicted"/>
<sequence length="300" mass="33910">MEAQYGRLKLSSLKDLLENRGRPANNPEIIDRVIVAVDANWLQQRGAAAAGVTTAPTERRKVHFSAFKNFIEAEGEIDGYLADFERQCALHRVPTEEWVTILSGKLSGRTSEAFRAIPDEDIMNYGLVKEALLGRYAVTPEAYRRRFRETSKRTGDSYTEWACRLHHTASHWVTGCQAVSGEEVLQLFLLEHFFDKLSPEVREWVRDQKPCTLSEAARLADEYTDARKLDNPVVKTTARVDYRSAAPPPAGAYKPQSYHPTAPPPVATYSRQPRFNSQDYSQPLRCLGCKQLGQKSQTVH</sequence>
<dbReference type="Pfam" id="PF02023">
    <property type="entry name" value="SCAN"/>
    <property type="match status" value="1"/>
</dbReference>
<evidence type="ECO:0000313" key="4">
    <source>
        <dbReference type="Proteomes" id="UP000228934"/>
    </source>
</evidence>
<dbReference type="Gene3D" id="1.10.4020.10">
    <property type="entry name" value="DNA breaking-rejoining enzymes"/>
    <property type="match status" value="1"/>
</dbReference>
<dbReference type="PROSITE" id="PS50804">
    <property type="entry name" value="SCAN_BOX"/>
    <property type="match status" value="1"/>
</dbReference>
<dbReference type="OrthoDB" id="9909710at2759"/>
<name>A0A2G9S5S9_AQUCT</name>
<dbReference type="InterPro" id="IPR038269">
    <property type="entry name" value="SCAN_sf"/>
</dbReference>
<gene>
    <name evidence="3" type="ORF">AB205_0055180</name>
</gene>
<feature type="domain" description="SCAN box" evidence="2">
    <location>
        <begin position="144"/>
        <end position="222"/>
    </location>
</feature>